<dbReference type="Proteomes" id="UP000653305">
    <property type="component" value="Unassembled WGS sequence"/>
</dbReference>
<evidence type="ECO:0000256" key="1">
    <source>
        <dbReference type="ARBA" id="ARBA00004123"/>
    </source>
</evidence>
<dbReference type="InterPro" id="IPR009741">
    <property type="entry name" value="EARLY_FLOWERING_4_dom"/>
</dbReference>
<dbReference type="AlphaFoldDB" id="A0A830B1L5"/>
<protein>
    <submittedName>
        <fullName evidence="6">Protein early flowering 4</fullName>
    </submittedName>
</protein>
<dbReference type="GO" id="GO:0005634">
    <property type="term" value="C:nucleus"/>
    <property type="evidence" value="ECO:0007669"/>
    <property type="project" value="UniProtKB-SubCell"/>
</dbReference>
<evidence type="ECO:0000256" key="4">
    <source>
        <dbReference type="ARBA" id="ARBA00023242"/>
    </source>
</evidence>
<accession>A0A830B1L5</accession>
<evidence type="ECO:0000313" key="6">
    <source>
        <dbReference type="EMBL" id="GFP81510.1"/>
    </source>
</evidence>
<evidence type="ECO:0000259" key="5">
    <source>
        <dbReference type="Pfam" id="PF07011"/>
    </source>
</evidence>
<reference evidence="6" key="1">
    <citation type="submission" date="2020-07" db="EMBL/GenBank/DDBJ databases">
        <title>Ethylene signaling mediates host invasion by parasitic plants.</title>
        <authorList>
            <person name="Yoshida S."/>
        </authorList>
    </citation>
    <scope>NUCLEOTIDE SEQUENCE</scope>
    <source>
        <strain evidence="6">Okayama</strain>
    </source>
</reference>
<evidence type="ECO:0000256" key="2">
    <source>
        <dbReference type="ARBA" id="ARBA00009514"/>
    </source>
</evidence>
<keyword evidence="7" id="KW-1185">Reference proteome</keyword>
<proteinExistence type="inferred from homology"/>
<keyword evidence="4" id="KW-0539">Nucleus</keyword>
<keyword evidence="3" id="KW-0090">Biological rhythms</keyword>
<dbReference type="GO" id="GO:0042753">
    <property type="term" value="P:positive regulation of circadian rhythm"/>
    <property type="evidence" value="ECO:0007669"/>
    <property type="project" value="InterPro"/>
</dbReference>
<organism evidence="6 7">
    <name type="scientific">Phtheirospermum japonicum</name>
    <dbReference type="NCBI Taxonomy" id="374723"/>
    <lineage>
        <taxon>Eukaryota</taxon>
        <taxon>Viridiplantae</taxon>
        <taxon>Streptophyta</taxon>
        <taxon>Embryophyta</taxon>
        <taxon>Tracheophyta</taxon>
        <taxon>Spermatophyta</taxon>
        <taxon>Magnoliopsida</taxon>
        <taxon>eudicotyledons</taxon>
        <taxon>Gunneridae</taxon>
        <taxon>Pentapetalae</taxon>
        <taxon>asterids</taxon>
        <taxon>lamiids</taxon>
        <taxon>Lamiales</taxon>
        <taxon>Orobanchaceae</taxon>
        <taxon>Orobanchaceae incertae sedis</taxon>
        <taxon>Phtheirospermum</taxon>
    </lineage>
</organism>
<dbReference type="GO" id="GO:0009649">
    <property type="term" value="P:entrainment of circadian clock"/>
    <property type="evidence" value="ECO:0007669"/>
    <property type="project" value="TreeGrafter"/>
</dbReference>
<feature type="domain" description="Protein EARLY FLOWERING 4" evidence="5">
    <location>
        <begin position="2"/>
        <end position="62"/>
    </location>
</feature>
<dbReference type="PANTHER" id="PTHR33469:SF40">
    <property type="entry name" value="PROTEIN EARLY FLOWERING 4-LIKE"/>
    <property type="match status" value="1"/>
</dbReference>
<dbReference type="OrthoDB" id="1895690at2759"/>
<evidence type="ECO:0000313" key="7">
    <source>
        <dbReference type="Proteomes" id="UP000653305"/>
    </source>
</evidence>
<dbReference type="EMBL" id="BMAC01000031">
    <property type="protein sequence ID" value="GFP81510.1"/>
    <property type="molecule type" value="Genomic_DNA"/>
</dbReference>
<dbReference type="GO" id="GO:0048511">
    <property type="term" value="P:rhythmic process"/>
    <property type="evidence" value="ECO:0007669"/>
    <property type="project" value="UniProtKB-KW"/>
</dbReference>
<comment type="similarity">
    <text evidence="2">Belongs to the EARLY FLOWERING 4 family.</text>
</comment>
<name>A0A830B1L5_9LAMI</name>
<dbReference type="PANTHER" id="PTHR33469">
    <property type="entry name" value="PROTEIN ELF4-LIKE 4"/>
    <property type="match status" value="1"/>
</dbReference>
<comment type="subcellular location">
    <subcellularLocation>
        <location evidence="1">Nucleus</location>
    </subcellularLocation>
</comment>
<comment type="caution">
    <text evidence="6">The sequence shown here is derived from an EMBL/GenBank/DDBJ whole genome shotgun (WGS) entry which is preliminary data.</text>
</comment>
<gene>
    <name evidence="6" type="ORF">PHJA_000294300</name>
</gene>
<dbReference type="Pfam" id="PF07011">
    <property type="entry name" value="Elf4"/>
    <property type="match status" value="1"/>
</dbReference>
<sequence length="76" mass="8849">MEVQSVLDSNRHLIQQANDHHCSKIPCNLAMNVEVIREIYANIFKFIRLYSDLSESFSNIVQCHAPILKNVKFNFL</sequence>
<evidence type="ECO:0000256" key="3">
    <source>
        <dbReference type="ARBA" id="ARBA00023108"/>
    </source>
</evidence>
<dbReference type="InterPro" id="IPR040462">
    <property type="entry name" value="EARLY_FLOWERING_4"/>
</dbReference>